<keyword evidence="2" id="KW-1185">Reference proteome</keyword>
<reference evidence="1 2" key="1">
    <citation type="submission" date="2023-03" db="EMBL/GenBank/DDBJ databases">
        <title>Whole genome sequencing of Methanotrichaceae archaeon M04Ac.</title>
        <authorList>
            <person name="Khomyakova M.A."/>
            <person name="Merkel A.Y."/>
            <person name="Slobodkin A.I."/>
        </authorList>
    </citation>
    <scope>NUCLEOTIDE SEQUENCE [LARGE SCALE GENOMIC DNA]</scope>
    <source>
        <strain evidence="1 2">M04Ac</strain>
    </source>
</reference>
<dbReference type="RefSeq" id="WP_316969168.1">
    <property type="nucleotide sequence ID" value="NZ_JARFPL010000021.1"/>
</dbReference>
<gene>
    <name evidence="1" type="ORF">P0O24_07700</name>
</gene>
<sequence>MKNSKSTLLYLAVAITIFSTGQVAADWLAGNLGIADVHHTAEYLAKAGSGGQKDAANASDGGIATFPAAPAERQVYNIGGTSATAQPPAGDGSASLEPSDFSGRWSFALVEDAVRSFDLALYQRGEIVFGKGVLGPSGASTGSGSSEDRGIDSMIDWLNLPPSAGSSASQGAASGTVAGDEMKLDLVTLDSIALYRFDLSLVGDIATGIYTAYGSDGSTWSGNVTGSKID</sequence>
<organism evidence="1 2">
    <name type="scientific">Candidatus Methanocrinis alkalitolerans</name>
    <dbReference type="NCBI Taxonomy" id="3033395"/>
    <lineage>
        <taxon>Archaea</taxon>
        <taxon>Methanobacteriati</taxon>
        <taxon>Methanobacteriota</taxon>
        <taxon>Stenosarchaea group</taxon>
        <taxon>Methanomicrobia</taxon>
        <taxon>Methanotrichales</taxon>
        <taxon>Methanotrichaceae</taxon>
        <taxon>Methanocrinis</taxon>
    </lineage>
</organism>
<accession>A0ABT5XFG9</accession>
<evidence type="ECO:0000313" key="2">
    <source>
        <dbReference type="Proteomes" id="UP001215956"/>
    </source>
</evidence>
<dbReference type="EMBL" id="JARFPL010000021">
    <property type="protein sequence ID" value="MDF0593464.1"/>
    <property type="molecule type" value="Genomic_DNA"/>
</dbReference>
<proteinExistence type="predicted"/>
<dbReference type="Proteomes" id="UP001215956">
    <property type="component" value="Unassembled WGS sequence"/>
</dbReference>
<name>A0ABT5XFG9_9EURY</name>
<protein>
    <submittedName>
        <fullName evidence="1">Uncharacterized protein</fullName>
    </submittedName>
</protein>
<evidence type="ECO:0000313" key="1">
    <source>
        <dbReference type="EMBL" id="MDF0593464.1"/>
    </source>
</evidence>
<comment type="caution">
    <text evidence="1">The sequence shown here is derived from an EMBL/GenBank/DDBJ whole genome shotgun (WGS) entry which is preliminary data.</text>
</comment>